<feature type="domain" description="Metallo-beta-lactamase" evidence="6">
    <location>
        <begin position="89"/>
        <end position="294"/>
    </location>
</feature>
<dbReference type="PANTHER" id="PTHR42978">
    <property type="entry name" value="QUORUM-QUENCHING LACTONASE YTNP-RELATED-RELATED"/>
    <property type="match status" value="1"/>
</dbReference>
<evidence type="ECO:0000256" key="4">
    <source>
        <dbReference type="ARBA" id="ARBA00022833"/>
    </source>
</evidence>
<evidence type="ECO:0000313" key="8">
    <source>
        <dbReference type="Proteomes" id="UP000628710"/>
    </source>
</evidence>
<protein>
    <submittedName>
        <fullName evidence="7">MBL fold metallo-hydrolase</fullName>
    </submittedName>
</protein>
<comment type="caution">
    <text evidence="7">The sequence shown here is derived from an EMBL/GenBank/DDBJ whole genome shotgun (WGS) entry which is preliminary data.</text>
</comment>
<dbReference type="SUPFAM" id="SSF56281">
    <property type="entry name" value="Metallo-hydrolase/oxidoreductase"/>
    <property type="match status" value="1"/>
</dbReference>
<dbReference type="InterPro" id="IPR001279">
    <property type="entry name" value="Metallo-B-lactamas"/>
</dbReference>
<proteinExistence type="inferred from homology"/>
<dbReference type="Pfam" id="PF00753">
    <property type="entry name" value="Lactamase_B"/>
    <property type="match status" value="1"/>
</dbReference>
<dbReference type="PANTHER" id="PTHR42978:SF6">
    <property type="entry name" value="QUORUM-QUENCHING LACTONASE YTNP-RELATED"/>
    <property type="match status" value="1"/>
</dbReference>
<evidence type="ECO:0000256" key="5">
    <source>
        <dbReference type="SAM" id="SignalP"/>
    </source>
</evidence>
<dbReference type="RefSeq" id="WP_199467239.1">
    <property type="nucleotide sequence ID" value="NZ_JAEMNX010000003.1"/>
</dbReference>
<dbReference type="AlphaFoldDB" id="A0A934JTH4"/>
<feature type="signal peptide" evidence="5">
    <location>
        <begin position="1"/>
        <end position="25"/>
    </location>
</feature>
<keyword evidence="2" id="KW-0479">Metal-binding</keyword>
<keyword evidence="8" id="KW-1185">Reference proteome</keyword>
<dbReference type="EMBL" id="JAEMNX010000003">
    <property type="protein sequence ID" value="MBJ7537080.1"/>
    <property type="molecule type" value="Genomic_DNA"/>
</dbReference>
<dbReference type="Gene3D" id="3.60.15.10">
    <property type="entry name" value="Ribonuclease Z/Hydroxyacylglutathione hydrolase-like"/>
    <property type="match status" value="1"/>
</dbReference>
<sequence length="322" mass="35770">MKYNTHLSQAIFFLLLFLVAFYTAADDNVSKPKLNQKQAGYYRIRVGEVDVVALSDGTVPLDTAVLNAQPEYIGRLLAKSYLKSPIDASVNAFLIELENRLILVDAGTAELYGPTLDKLPSSLNAIGYKVEDITDVLITHIHTDHTGGLMNGNKKVFPNATIHIHKKEINYWLDAKNKASAIASQKQYFEQAFKKVNPYVQSGQVKTFIGGDVLFPNIKAINSPGHTPGHTFFELSSKGEKLVFWGDILHVGPVQFIDPSVTIQFDVNPQMARQQRAQAFEDAAEKGYLVAPAHISFPGLGRLKREGGRYTWIPITYVNDAY</sequence>
<keyword evidence="4" id="KW-0862">Zinc</keyword>
<evidence type="ECO:0000256" key="1">
    <source>
        <dbReference type="ARBA" id="ARBA00007749"/>
    </source>
</evidence>
<dbReference type="CDD" id="cd07720">
    <property type="entry name" value="OPHC2-like_MBL-fold"/>
    <property type="match status" value="1"/>
</dbReference>
<organism evidence="7 8">
    <name type="scientific">Marinomonas transparens</name>
    <dbReference type="NCBI Taxonomy" id="2795388"/>
    <lineage>
        <taxon>Bacteria</taxon>
        <taxon>Pseudomonadati</taxon>
        <taxon>Pseudomonadota</taxon>
        <taxon>Gammaproteobacteria</taxon>
        <taxon>Oceanospirillales</taxon>
        <taxon>Oceanospirillaceae</taxon>
        <taxon>Marinomonas</taxon>
    </lineage>
</organism>
<comment type="similarity">
    <text evidence="1">Belongs to the metallo-beta-lactamase superfamily.</text>
</comment>
<keyword evidence="5" id="KW-0732">Signal</keyword>
<dbReference type="Proteomes" id="UP000628710">
    <property type="component" value="Unassembled WGS sequence"/>
</dbReference>
<accession>A0A934JTH4</accession>
<dbReference type="InterPro" id="IPR036866">
    <property type="entry name" value="RibonucZ/Hydroxyglut_hydro"/>
</dbReference>
<gene>
    <name evidence="7" type="ORF">I8J31_05225</name>
</gene>
<evidence type="ECO:0000259" key="6">
    <source>
        <dbReference type="SMART" id="SM00849"/>
    </source>
</evidence>
<name>A0A934JTH4_9GAMM</name>
<keyword evidence="3" id="KW-0378">Hydrolase</keyword>
<evidence type="ECO:0000313" key="7">
    <source>
        <dbReference type="EMBL" id="MBJ7537080.1"/>
    </source>
</evidence>
<evidence type="ECO:0000256" key="2">
    <source>
        <dbReference type="ARBA" id="ARBA00022723"/>
    </source>
</evidence>
<reference evidence="7" key="1">
    <citation type="submission" date="2020-12" db="EMBL/GenBank/DDBJ databases">
        <title>Marinomonas arctica sp. nov., a psychrotolerant bacterium isolated from the Arctic.</title>
        <authorList>
            <person name="Zhang Y."/>
        </authorList>
    </citation>
    <scope>NUCLEOTIDE SEQUENCE</scope>
    <source>
        <strain evidence="7">C1424</strain>
    </source>
</reference>
<dbReference type="GO" id="GO:0046872">
    <property type="term" value="F:metal ion binding"/>
    <property type="evidence" value="ECO:0007669"/>
    <property type="project" value="UniProtKB-KW"/>
</dbReference>
<feature type="chain" id="PRO_5037140366" evidence="5">
    <location>
        <begin position="26"/>
        <end position="322"/>
    </location>
</feature>
<evidence type="ECO:0000256" key="3">
    <source>
        <dbReference type="ARBA" id="ARBA00022801"/>
    </source>
</evidence>
<dbReference type="SMART" id="SM00849">
    <property type="entry name" value="Lactamase_B"/>
    <property type="match status" value="1"/>
</dbReference>
<dbReference type="GO" id="GO:0016787">
    <property type="term" value="F:hydrolase activity"/>
    <property type="evidence" value="ECO:0007669"/>
    <property type="project" value="UniProtKB-KW"/>
</dbReference>
<dbReference type="InterPro" id="IPR051013">
    <property type="entry name" value="MBL_superfamily_lactonases"/>
</dbReference>